<dbReference type="Pfam" id="PF03059">
    <property type="entry name" value="NAS"/>
    <property type="match status" value="1"/>
</dbReference>
<dbReference type="InterPro" id="IPR004298">
    <property type="entry name" value="Nicotian_synth"/>
</dbReference>
<accession>A0ABS4J8E6</accession>
<evidence type="ECO:0000313" key="4">
    <source>
        <dbReference type="Proteomes" id="UP001519287"/>
    </source>
</evidence>
<proteinExistence type="predicted"/>
<name>A0ABS4J8E6_9BACL</name>
<gene>
    <name evidence="3" type="ORF">J2Z66_007172</name>
</gene>
<keyword evidence="4" id="KW-1185">Reference proteome</keyword>
<evidence type="ECO:0000256" key="1">
    <source>
        <dbReference type="ARBA" id="ARBA00022679"/>
    </source>
</evidence>
<keyword evidence="2" id="KW-0949">S-adenosyl-L-methionine</keyword>
<comment type="caution">
    <text evidence="3">The sequence shown here is derived from an EMBL/GenBank/DDBJ whole genome shotgun (WGS) entry which is preliminary data.</text>
</comment>
<dbReference type="Gene3D" id="3.40.50.150">
    <property type="entry name" value="Vaccinia Virus protein VP39"/>
    <property type="match status" value="1"/>
</dbReference>
<evidence type="ECO:0000256" key="2">
    <source>
        <dbReference type="ARBA" id="ARBA00022691"/>
    </source>
</evidence>
<keyword evidence="1" id="KW-0808">Transferase</keyword>
<dbReference type="Proteomes" id="UP001519287">
    <property type="component" value="Unassembled WGS sequence"/>
</dbReference>
<organism evidence="3 4">
    <name type="scientific">Paenibacillus eucommiae</name>
    <dbReference type="NCBI Taxonomy" id="1355755"/>
    <lineage>
        <taxon>Bacteria</taxon>
        <taxon>Bacillati</taxon>
        <taxon>Bacillota</taxon>
        <taxon>Bacilli</taxon>
        <taxon>Bacillales</taxon>
        <taxon>Paenibacillaceae</taxon>
        <taxon>Paenibacillus</taxon>
    </lineage>
</organism>
<evidence type="ECO:0008006" key="5">
    <source>
        <dbReference type="Google" id="ProtNLM"/>
    </source>
</evidence>
<reference evidence="3 4" key="1">
    <citation type="submission" date="2021-03" db="EMBL/GenBank/DDBJ databases">
        <title>Genomic Encyclopedia of Type Strains, Phase IV (KMG-IV): sequencing the most valuable type-strain genomes for metagenomic binning, comparative biology and taxonomic classification.</title>
        <authorList>
            <person name="Goeker M."/>
        </authorList>
    </citation>
    <scope>NUCLEOTIDE SEQUENCE [LARGE SCALE GENOMIC DNA]</scope>
    <source>
        <strain evidence="3 4">DSM 26048</strain>
    </source>
</reference>
<dbReference type="PANTHER" id="PTHR32266:SF12">
    <property type="entry name" value="NICOTIANAMINE SYNTHASE 3"/>
    <property type="match status" value="1"/>
</dbReference>
<sequence length="277" mass="31007">MKMLEDEIAHSLAAVHSVSKGLEILSAKLDHLCEFIVNKDNEKRWGKWGSSEEIKQGSGNVREISVHALSVVEKMRSYRAYSGNLDLNLYISLLSASVKEEWRYTQIDQTSKVLFIGAGAFPLSAFTIARNTSAEVICTDIDDEAVYQGRKLTEFLGLQRSVHYLDSHLKASEAAGACTHVFIASLVPEKIEIVEELKTAVHPDCKMIIRYGNGLKSLFNYPLFTDLSSDWKVDWQEDWQVDCINRPACLYDTLILSLPKSALAAAAAREMMASRRS</sequence>
<dbReference type="PANTHER" id="PTHR32266">
    <property type="entry name" value="NICOTIANAMINE SYNTHASE 3"/>
    <property type="match status" value="1"/>
</dbReference>
<dbReference type="SUPFAM" id="SSF53335">
    <property type="entry name" value="S-adenosyl-L-methionine-dependent methyltransferases"/>
    <property type="match status" value="1"/>
</dbReference>
<dbReference type="EMBL" id="JAGGLB010000035">
    <property type="protein sequence ID" value="MBP1995530.1"/>
    <property type="molecule type" value="Genomic_DNA"/>
</dbReference>
<dbReference type="InterPro" id="IPR029063">
    <property type="entry name" value="SAM-dependent_MTases_sf"/>
</dbReference>
<protein>
    <recommendedName>
        <fullName evidence="5">Nicotianamine synthase protein</fullName>
    </recommendedName>
</protein>
<evidence type="ECO:0000313" key="3">
    <source>
        <dbReference type="EMBL" id="MBP1995530.1"/>
    </source>
</evidence>